<feature type="transmembrane region" description="Helical" evidence="1">
    <location>
        <begin position="100"/>
        <end position="122"/>
    </location>
</feature>
<dbReference type="Proteomes" id="UP000464178">
    <property type="component" value="Chromosome"/>
</dbReference>
<reference evidence="2 3" key="1">
    <citation type="submission" date="2019-05" db="EMBL/GenBank/DDBJ databases">
        <authorList>
            <consortium name="Science for Life Laboratories"/>
        </authorList>
    </citation>
    <scope>NUCLEOTIDE SEQUENCE [LARGE SCALE GENOMIC DNA]</scope>
    <source>
        <strain evidence="2">Soil9</strain>
    </source>
</reference>
<dbReference type="RefSeq" id="WP_162672734.1">
    <property type="nucleotide sequence ID" value="NZ_LR593886.1"/>
</dbReference>
<proteinExistence type="predicted"/>
<evidence type="ECO:0000256" key="1">
    <source>
        <dbReference type="SAM" id="Phobius"/>
    </source>
</evidence>
<keyword evidence="1" id="KW-1133">Transmembrane helix</keyword>
<gene>
    <name evidence="2" type="ORF">SOIL9_75230</name>
</gene>
<protein>
    <submittedName>
        <fullName evidence="2">General secretion pathway protein F</fullName>
    </submittedName>
</protein>
<dbReference type="EMBL" id="LR593886">
    <property type="protein sequence ID" value="VTS02418.1"/>
    <property type="molecule type" value="Genomic_DNA"/>
</dbReference>
<evidence type="ECO:0000313" key="2">
    <source>
        <dbReference type="EMBL" id="VTS02418.1"/>
    </source>
</evidence>
<feature type="transmembrane region" description="Helical" evidence="1">
    <location>
        <begin position="16"/>
        <end position="37"/>
    </location>
</feature>
<organism evidence="2 3">
    <name type="scientific">Gemmata massiliana</name>
    <dbReference type="NCBI Taxonomy" id="1210884"/>
    <lineage>
        <taxon>Bacteria</taxon>
        <taxon>Pseudomonadati</taxon>
        <taxon>Planctomycetota</taxon>
        <taxon>Planctomycetia</taxon>
        <taxon>Gemmatales</taxon>
        <taxon>Gemmataceae</taxon>
        <taxon>Gemmata</taxon>
    </lineage>
</organism>
<name>A0A6P2DIJ3_9BACT</name>
<keyword evidence="3" id="KW-1185">Reference proteome</keyword>
<dbReference type="AlphaFoldDB" id="A0A6P2DIJ3"/>
<keyword evidence="1" id="KW-0472">Membrane</keyword>
<accession>A0A6P2DIJ3</accession>
<evidence type="ECO:0000313" key="3">
    <source>
        <dbReference type="Proteomes" id="UP000464178"/>
    </source>
</evidence>
<keyword evidence="1" id="KW-0812">Transmembrane</keyword>
<dbReference type="KEGG" id="gms:SOIL9_75230"/>
<sequence>MSAQVLAENRTRGPGLAVFATALHAILLLILAVIYLVRVPAAKKTFDEFGMTLPLMTLSVIRLSNWLVECWWTLVPAIVLLGGLDFFVTWKLDRTSRISALAWVVCPVLLFSLVGGVTAFAIELPMTKLTNALAP</sequence>